<proteinExistence type="predicted"/>
<gene>
    <name evidence="2" type="ORF">Asi02nite_25190</name>
</gene>
<dbReference type="SUPFAM" id="SSF52129">
    <property type="entry name" value="Caspase-like"/>
    <property type="match status" value="1"/>
</dbReference>
<organism evidence="2 3">
    <name type="scientific">Asanoa siamensis</name>
    <dbReference type="NCBI Taxonomy" id="926357"/>
    <lineage>
        <taxon>Bacteria</taxon>
        <taxon>Bacillati</taxon>
        <taxon>Actinomycetota</taxon>
        <taxon>Actinomycetes</taxon>
        <taxon>Micromonosporales</taxon>
        <taxon>Micromonosporaceae</taxon>
        <taxon>Asanoa</taxon>
    </lineage>
</organism>
<dbReference type="InterPro" id="IPR029030">
    <property type="entry name" value="Caspase-like_dom_sf"/>
</dbReference>
<evidence type="ECO:0000313" key="2">
    <source>
        <dbReference type="EMBL" id="GIF73001.1"/>
    </source>
</evidence>
<reference evidence="2 3" key="1">
    <citation type="submission" date="2021-01" db="EMBL/GenBank/DDBJ databases">
        <title>Whole genome shotgun sequence of Asanoa siamensis NBRC 107932.</title>
        <authorList>
            <person name="Komaki H."/>
            <person name="Tamura T."/>
        </authorList>
    </citation>
    <scope>NUCLEOTIDE SEQUENCE [LARGE SCALE GENOMIC DNA]</scope>
    <source>
        <strain evidence="2 3">NBRC 107932</strain>
    </source>
</reference>
<dbReference type="EMBL" id="BONE01000017">
    <property type="protein sequence ID" value="GIF73001.1"/>
    <property type="molecule type" value="Genomic_DNA"/>
</dbReference>
<accession>A0ABQ4CNY6</accession>
<feature type="domain" description="Peptidase C14 caspase" evidence="1">
    <location>
        <begin position="3"/>
        <end position="259"/>
    </location>
</feature>
<dbReference type="Pfam" id="PF00656">
    <property type="entry name" value="Peptidase_C14"/>
    <property type="match status" value="1"/>
</dbReference>
<evidence type="ECO:0000313" key="3">
    <source>
        <dbReference type="Proteomes" id="UP000604117"/>
    </source>
</evidence>
<dbReference type="PANTHER" id="PTHR48104">
    <property type="entry name" value="METACASPASE-4"/>
    <property type="match status" value="1"/>
</dbReference>
<dbReference type="Gene3D" id="3.40.50.1460">
    <property type="match status" value="1"/>
</dbReference>
<dbReference type="Proteomes" id="UP000604117">
    <property type="component" value="Unassembled WGS sequence"/>
</dbReference>
<protein>
    <recommendedName>
        <fullName evidence="1">Peptidase C14 caspase domain-containing protein</fullName>
    </recommendedName>
</protein>
<comment type="caution">
    <text evidence="2">The sequence shown here is derived from an EMBL/GenBank/DDBJ whole genome shotgun (WGS) entry which is preliminary data.</text>
</comment>
<dbReference type="PANTHER" id="PTHR48104:SF30">
    <property type="entry name" value="METACASPASE-1"/>
    <property type="match status" value="1"/>
</dbReference>
<evidence type="ECO:0000259" key="1">
    <source>
        <dbReference type="Pfam" id="PF00656"/>
    </source>
</evidence>
<dbReference type="InterPro" id="IPR011600">
    <property type="entry name" value="Pept_C14_caspase"/>
</dbReference>
<sequence length="837" mass="88817">MTRTALLIGAQTNGLAGVANDVQAMAAALEPRGFVVQPLVTPDATRAAILDAYEKLIADAGPDDAVVVYYSGHGGRLVAPDGRDLQFILPDDYVESSDGDFRGITDVELSVLQSRLTERATNVTVLIDCCHAAHMSRYAGLRVRTPVRPDAGSWLPTYESVQRHVSSLVAGGLPIDRRPLVSNTRAVRVVACSPSESAWEGTNRDGVEMGIFTDALTRALRETQGLRLTWSTLLDAVRKEVQTFVTTQRPEVEGPSARQPFETTEWEPLDSLPVHSDGSDRIELLGAPLLGVEVGDEFAIMSSDATGPDDGPVLGTATVTRLLASTAVARLRLAAAGPPLPADARAHRTRAGAPALPVRLPTDHPVAADILPTLAARSMLRPATPDDQATVEVAVDGNGWLVVRDALGPLHAPYPPTTAGIGSIVGNLQRLAQAAALRRLDGDPDRPLRHAVRVEWGRVHDGVPEPLPLSGALLFADAGEHVYVRAMNAGDRPVFVSLLDIGVSSRIEILTRSDLSGIRLAPGASYTFGWNEDKQRLDGVRVTWPDTVDSTVARPETVLALISDGAVDVSALAQRGVRGKGPLVGSTLEALLAQVATGATREFGDPPAAQVRYAVQPIDFMVSPTAAPTAERAVFRIDDRPEQSVRLLSPRSAAPTEVAVRIADLMVHRNRALASADIRVDAVVLTGGSGDQPVYRAQTMRFANIRDGERLPLENVLIYHGPAVDFLDIAVWVSRDTAGSLALSALLEEKLSSSTVQAAGAQVAQLALAAPHAAAAVAVVGAGAVLVNTAYELLTGVVGASIGLYRTSLLAQEQFGIGRHVRHPQDFSFTFTVDEVE</sequence>
<name>A0ABQ4CNY6_9ACTN</name>
<dbReference type="InterPro" id="IPR050452">
    <property type="entry name" value="Metacaspase"/>
</dbReference>
<dbReference type="RefSeq" id="WP_203712739.1">
    <property type="nucleotide sequence ID" value="NZ_BONE01000017.1"/>
</dbReference>
<keyword evidence="3" id="KW-1185">Reference proteome</keyword>